<feature type="transmembrane region" description="Helical" evidence="6">
    <location>
        <begin position="283"/>
        <end position="312"/>
    </location>
</feature>
<dbReference type="GO" id="GO:0016020">
    <property type="term" value="C:membrane"/>
    <property type="evidence" value="ECO:0007669"/>
    <property type="project" value="UniProtKB-SubCell"/>
</dbReference>
<comment type="subcellular location">
    <subcellularLocation>
        <location evidence="1">Membrane</location>
        <topology evidence="1">Multi-pass membrane protein</topology>
    </subcellularLocation>
</comment>
<feature type="transmembrane region" description="Helical" evidence="6">
    <location>
        <begin position="446"/>
        <end position="469"/>
    </location>
</feature>
<feature type="transmembrane region" description="Helical" evidence="6">
    <location>
        <begin position="51"/>
        <end position="74"/>
    </location>
</feature>
<evidence type="ECO:0000256" key="3">
    <source>
        <dbReference type="ARBA" id="ARBA00022692"/>
    </source>
</evidence>
<dbReference type="RefSeq" id="XP_031851835.1">
    <property type="nucleotide sequence ID" value="XM_031995944.1"/>
</dbReference>
<evidence type="ECO:0000256" key="1">
    <source>
        <dbReference type="ARBA" id="ARBA00004141"/>
    </source>
</evidence>
<evidence type="ECO:0000313" key="8">
    <source>
        <dbReference type="Proteomes" id="UP000398389"/>
    </source>
</evidence>
<organism evidence="7 8">
    <name type="scientific">Magnusiomyces paraingens</name>
    <dbReference type="NCBI Taxonomy" id="2606893"/>
    <lineage>
        <taxon>Eukaryota</taxon>
        <taxon>Fungi</taxon>
        <taxon>Dikarya</taxon>
        <taxon>Ascomycota</taxon>
        <taxon>Saccharomycotina</taxon>
        <taxon>Dipodascomycetes</taxon>
        <taxon>Dipodascales</taxon>
        <taxon>Dipodascaceae</taxon>
        <taxon>Magnusiomyces</taxon>
    </lineage>
</organism>
<feature type="transmembrane region" description="Helical" evidence="6">
    <location>
        <begin position="127"/>
        <end position="152"/>
    </location>
</feature>
<dbReference type="Gene3D" id="1.20.1740.10">
    <property type="entry name" value="Amino acid/polyamine transporter I"/>
    <property type="match status" value="1"/>
</dbReference>
<dbReference type="GO" id="GO:0015101">
    <property type="term" value="F:organic cation transmembrane transporter activity"/>
    <property type="evidence" value="ECO:0007669"/>
    <property type="project" value="UniProtKB-ARBA"/>
</dbReference>
<dbReference type="AlphaFoldDB" id="A0A5E8BAV0"/>
<reference evidence="7 8" key="1">
    <citation type="submission" date="2019-09" db="EMBL/GenBank/DDBJ databases">
        <authorList>
            <person name="Brejova B."/>
        </authorList>
    </citation>
    <scope>NUCLEOTIDE SEQUENCE [LARGE SCALE GENOMIC DNA]</scope>
</reference>
<dbReference type="InterPro" id="IPR004840">
    <property type="entry name" value="Amino_acid_permease_CS"/>
</dbReference>
<dbReference type="OrthoDB" id="3257095at2759"/>
<feature type="transmembrane region" description="Helical" evidence="6">
    <location>
        <begin position="332"/>
        <end position="352"/>
    </location>
</feature>
<evidence type="ECO:0000256" key="6">
    <source>
        <dbReference type="SAM" id="Phobius"/>
    </source>
</evidence>
<dbReference type="Proteomes" id="UP000398389">
    <property type="component" value="Unassembled WGS sequence"/>
</dbReference>
<proteinExistence type="predicted"/>
<gene>
    <name evidence="7" type="ORF">SAPINGB_P001221</name>
</gene>
<feature type="transmembrane region" description="Helical" evidence="6">
    <location>
        <begin position="481"/>
        <end position="502"/>
    </location>
</feature>
<feature type="transmembrane region" description="Helical" evidence="6">
    <location>
        <begin position="239"/>
        <end position="262"/>
    </location>
</feature>
<dbReference type="PROSITE" id="PS00218">
    <property type="entry name" value="AMINO_ACID_PERMEASE_1"/>
    <property type="match status" value="1"/>
</dbReference>
<dbReference type="InterPro" id="IPR002293">
    <property type="entry name" value="AA/rel_permease1"/>
</dbReference>
<keyword evidence="3 6" id="KW-0812">Transmembrane</keyword>
<keyword evidence="2" id="KW-0813">Transport</keyword>
<dbReference type="PANTHER" id="PTHR45649:SF7">
    <property type="entry name" value="CHOLINE TRANSPORT PROTEIN"/>
    <property type="match status" value="1"/>
</dbReference>
<dbReference type="FunFam" id="1.20.1740.10:FF:000046">
    <property type="entry name" value="Amino-acid permease, putative"/>
    <property type="match status" value="1"/>
</dbReference>
<keyword evidence="5 6" id="KW-0472">Membrane</keyword>
<feature type="transmembrane region" description="Helical" evidence="6">
    <location>
        <begin position="412"/>
        <end position="434"/>
    </location>
</feature>
<evidence type="ECO:0008006" key="9">
    <source>
        <dbReference type="Google" id="ProtNLM"/>
    </source>
</evidence>
<dbReference type="Pfam" id="PF13520">
    <property type="entry name" value="AA_permease_2"/>
    <property type="match status" value="1"/>
</dbReference>
<keyword evidence="4 6" id="KW-1133">Transmembrane helix</keyword>
<feature type="transmembrane region" description="Helical" evidence="6">
    <location>
        <begin position="382"/>
        <end position="406"/>
    </location>
</feature>
<feature type="transmembrane region" description="Helical" evidence="6">
    <location>
        <begin position="80"/>
        <end position="106"/>
    </location>
</feature>
<dbReference type="GeneID" id="43580044"/>
<evidence type="ECO:0000256" key="5">
    <source>
        <dbReference type="ARBA" id="ARBA00023136"/>
    </source>
</evidence>
<name>A0A5E8BAV0_9ASCO</name>
<sequence length="543" mass="59695">MESKSFENNTNIQNIESSLELTSLNDNIANEHLISMGYVPEMRRKMSTWSLLGAGFSITNSWLACAVFLALSIYSGGPLMPIYGIIIGAFFGLCTGISLGELASAYPTSSGQYYWTIVLAPKKYAPFLSYLCGSLTWAGSIFCNAATSMLTAQMIVSVHALLAGPDFEIKNWMIFITFQLCNVASFLFSCIGKLLPTYATLALYISLISFAVTLVTVLSKSSGNFNSSKFIFVEFNNQTGWSSSAIAFIVGLINPAAAFGFLDSATHLAEECIEPEVIIPKAIMFTVAVGFVTALSYTIGICFCITDLDTILSSNTGMPILDIFYLALKNKGGAILLMVMLITSVFFAFIMVQSYASRISWSFSRDNGLLGSRYWRQIHPQLGVPLNAGIMITLWTAACGCLYMASSAGFSSLISGAVLFMMLSYIVPIICMLIRGRNSFKHGPFWLNSVGYAANVLTIFWTIFCLVFFCFPFSKPVTKDNMNYISVILVGFTAWCVIYWIFRGRKVFSTADMHQTGFEELDGEAIKVEAIVHEKTVRDNSSM</sequence>
<accession>A0A5E8BAV0</accession>
<keyword evidence="8" id="KW-1185">Reference proteome</keyword>
<evidence type="ECO:0000256" key="4">
    <source>
        <dbReference type="ARBA" id="ARBA00022989"/>
    </source>
</evidence>
<dbReference type="PANTHER" id="PTHR45649">
    <property type="entry name" value="AMINO-ACID PERMEASE BAT1"/>
    <property type="match status" value="1"/>
</dbReference>
<dbReference type="EMBL" id="CABVLU010000001">
    <property type="protein sequence ID" value="VVT46453.1"/>
    <property type="molecule type" value="Genomic_DNA"/>
</dbReference>
<evidence type="ECO:0000256" key="2">
    <source>
        <dbReference type="ARBA" id="ARBA00022448"/>
    </source>
</evidence>
<evidence type="ECO:0000313" key="7">
    <source>
        <dbReference type="EMBL" id="VVT46453.1"/>
    </source>
</evidence>
<protein>
    <recommendedName>
        <fullName evidence="9">Choline transport protein</fullName>
    </recommendedName>
</protein>
<dbReference type="GO" id="GO:0006865">
    <property type="term" value="P:amino acid transport"/>
    <property type="evidence" value="ECO:0007669"/>
    <property type="project" value="InterPro"/>
</dbReference>
<feature type="transmembrane region" description="Helical" evidence="6">
    <location>
        <begin position="198"/>
        <end position="219"/>
    </location>
</feature>
<dbReference type="PIRSF" id="PIRSF006060">
    <property type="entry name" value="AA_transporter"/>
    <property type="match status" value="1"/>
</dbReference>